<proteinExistence type="predicted"/>
<name>A0A368JWU8_9HYPH</name>
<dbReference type="EMBL" id="QOZG01000019">
    <property type="protein sequence ID" value="RCS21629.1"/>
    <property type="molecule type" value="Genomic_DNA"/>
</dbReference>
<gene>
    <name evidence="2" type="ORF">DUT91_22745</name>
</gene>
<evidence type="ECO:0000313" key="2">
    <source>
        <dbReference type="EMBL" id="RCS21629.1"/>
    </source>
</evidence>
<feature type="region of interest" description="Disordered" evidence="1">
    <location>
        <begin position="1"/>
        <end position="21"/>
    </location>
</feature>
<reference evidence="2 3" key="1">
    <citation type="submission" date="2018-07" db="EMBL/GenBank/DDBJ databases">
        <title>The draft genome of Phyllobacterium salinisoli.</title>
        <authorList>
            <person name="Liu L."/>
            <person name="Li L."/>
            <person name="Zhang X."/>
            <person name="Liang L."/>
        </authorList>
    </citation>
    <scope>NUCLEOTIDE SEQUENCE [LARGE SCALE GENOMIC DNA]</scope>
    <source>
        <strain evidence="2 3">LLAN61</strain>
    </source>
</reference>
<keyword evidence="3" id="KW-1185">Reference proteome</keyword>
<protein>
    <submittedName>
        <fullName evidence="2">Uncharacterized protein</fullName>
    </submittedName>
</protein>
<sequence>MDETMTTHSKKPDGPEVDQWGVPYAKTRDWTDEEVAVAVEYVKKDIPEAWAELERLEVATGDLRGSDAIGLQFATLAELHPECEFYEIGQLESKVRAVRRAQLGLK</sequence>
<accession>A0A368JWU8</accession>
<comment type="caution">
    <text evidence="2">The sequence shown here is derived from an EMBL/GenBank/DDBJ whole genome shotgun (WGS) entry which is preliminary data.</text>
</comment>
<evidence type="ECO:0000313" key="3">
    <source>
        <dbReference type="Proteomes" id="UP000253420"/>
    </source>
</evidence>
<dbReference type="AlphaFoldDB" id="A0A368JWU8"/>
<evidence type="ECO:0000256" key="1">
    <source>
        <dbReference type="SAM" id="MobiDB-lite"/>
    </source>
</evidence>
<organism evidence="2 3">
    <name type="scientific">Phyllobacterium salinisoli</name>
    <dbReference type="NCBI Taxonomy" id="1899321"/>
    <lineage>
        <taxon>Bacteria</taxon>
        <taxon>Pseudomonadati</taxon>
        <taxon>Pseudomonadota</taxon>
        <taxon>Alphaproteobacteria</taxon>
        <taxon>Hyphomicrobiales</taxon>
        <taxon>Phyllobacteriaceae</taxon>
        <taxon>Phyllobacterium</taxon>
    </lineage>
</organism>
<dbReference type="Proteomes" id="UP000253420">
    <property type="component" value="Unassembled WGS sequence"/>
</dbReference>